<dbReference type="EMBL" id="JBICBT010000244">
    <property type="protein sequence ID" value="KAL3119478.1"/>
    <property type="molecule type" value="Genomic_DNA"/>
</dbReference>
<sequence length="73" mass="8281">MPPLGLAKHPLVQLEQNWHESAKQCAFEEVAKMDCFMKNNCVLKASETEVQKVVKQCYKEFDVVKCIAKNVPG</sequence>
<protein>
    <submittedName>
        <fullName evidence="1">Uncharacterized protein</fullName>
    </submittedName>
</protein>
<evidence type="ECO:0000313" key="2">
    <source>
        <dbReference type="Proteomes" id="UP001620626"/>
    </source>
</evidence>
<dbReference type="AlphaFoldDB" id="A0ABD2LW52"/>
<name>A0ABD2LW52_9BILA</name>
<gene>
    <name evidence="1" type="ORF">niasHT_008992</name>
</gene>
<proteinExistence type="predicted"/>
<comment type="caution">
    <text evidence="1">The sequence shown here is derived from an EMBL/GenBank/DDBJ whole genome shotgun (WGS) entry which is preliminary data.</text>
</comment>
<reference evidence="1 2" key="1">
    <citation type="submission" date="2024-10" db="EMBL/GenBank/DDBJ databases">
        <authorList>
            <person name="Kim D."/>
        </authorList>
    </citation>
    <scope>NUCLEOTIDE SEQUENCE [LARGE SCALE GENOMIC DNA]</scope>
    <source>
        <strain evidence="1">BH-2024</strain>
    </source>
</reference>
<accession>A0ABD2LW52</accession>
<evidence type="ECO:0000313" key="1">
    <source>
        <dbReference type="EMBL" id="KAL3119478.1"/>
    </source>
</evidence>
<keyword evidence="2" id="KW-1185">Reference proteome</keyword>
<dbReference type="Proteomes" id="UP001620626">
    <property type="component" value="Unassembled WGS sequence"/>
</dbReference>
<organism evidence="1 2">
    <name type="scientific">Heterodera trifolii</name>
    <dbReference type="NCBI Taxonomy" id="157864"/>
    <lineage>
        <taxon>Eukaryota</taxon>
        <taxon>Metazoa</taxon>
        <taxon>Ecdysozoa</taxon>
        <taxon>Nematoda</taxon>
        <taxon>Chromadorea</taxon>
        <taxon>Rhabditida</taxon>
        <taxon>Tylenchina</taxon>
        <taxon>Tylenchomorpha</taxon>
        <taxon>Tylenchoidea</taxon>
        <taxon>Heteroderidae</taxon>
        <taxon>Heteroderinae</taxon>
        <taxon>Heterodera</taxon>
    </lineage>
</organism>